<feature type="region of interest" description="Disordered" evidence="5">
    <location>
        <begin position="150"/>
        <end position="174"/>
    </location>
</feature>
<evidence type="ECO:0000256" key="5">
    <source>
        <dbReference type="SAM" id="MobiDB-lite"/>
    </source>
</evidence>
<dbReference type="InterPro" id="IPR005225">
    <property type="entry name" value="Small_GTP-bd"/>
</dbReference>
<dbReference type="PANTHER" id="PTHR47981">
    <property type="entry name" value="RAB FAMILY"/>
    <property type="match status" value="1"/>
</dbReference>
<dbReference type="OrthoDB" id="9989112at2759"/>
<dbReference type="InterPro" id="IPR027417">
    <property type="entry name" value="P-loop_NTPase"/>
</dbReference>
<dbReference type="AlphaFoldDB" id="A0A165PV79"/>
<dbReference type="GO" id="GO:0000329">
    <property type="term" value="C:fungal-type vacuole membrane"/>
    <property type="evidence" value="ECO:0007669"/>
    <property type="project" value="TreeGrafter"/>
</dbReference>
<sequence>MRTIKLVIIGESGVGKTSLRTQYIAGRFSTGYRATIGADFFAKTLPHHAAADEQISLQIWDTAGQERFSSLSKAFFRGADAVLLVFDVNQPATLDSLRKWWTTFCEYAPVPDDETYKFCTVLVGNKTDLSGATRAAGKPVVSESDTQAFIDELIPPPPPPSPAPEPPDITPPTPPALLNGNGDGSPYMNGNGDAMNTLVEQPTRTSSIDILLSGNGNGNGNGTAYRSALGSRATSRSRFGAGGTINTVRTGMSIYHTPSSSFFDSYMSAPSSPPSPFGSPRPTHSRKRTSQSSLSSTVTVTPSRAHEDEGVDEPPDTAEPREPEMGPRLFFTSAKTGEQVSDVFAYVARRVVARWEWDETHIRDSLIFSEPGSDDDDTVRLGRSRVLQRPCC</sequence>
<dbReference type="SMART" id="SM00173">
    <property type="entry name" value="RAS"/>
    <property type="match status" value="1"/>
</dbReference>
<dbReference type="PANTHER" id="PTHR47981:SF20">
    <property type="entry name" value="RAS-RELATED PROTEIN RAB-7A"/>
    <property type="match status" value="1"/>
</dbReference>
<protein>
    <submittedName>
        <fullName evidence="6">Ras-domain-containing protein</fullName>
    </submittedName>
</protein>
<dbReference type="GO" id="GO:0005770">
    <property type="term" value="C:late endosome"/>
    <property type="evidence" value="ECO:0007669"/>
    <property type="project" value="TreeGrafter"/>
</dbReference>
<evidence type="ECO:0000313" key="7">
    <source>
        <dbReference type="Proteomes" id="UP000077266"/>
    </source>
</evidence>
<feature type="region of interest" description="Disordered" evidence="5">
    <location>
        <begin position="266"/>
        <end position="325"/>
    </location>
</feature>
<organism evidence="6 7">
    <name type="scientific">Exidia glandulosa HHB12029</name>
    <dbReference type="NCBI Taxonomy" id="1314781"/>
    <lineage>
        <taxon>Eukaryota</taxon>
        <taxon>Fungi</taxon>
        <taxon>Dikarya</taxon>
        <taxon>Basidiomycota</taxon>
        <taxon>Agaricomycotina</taxon>
        <taxon>Agaricomycetes</taxon>
        <taxon>Auriculariales</taxon>
        <taxon>Exidiaceae</taxon>
        <taxon>Exidia</taxon>
    </lineage>
</organism>
<evidence type="ECO:0000256" key="1">
    <source>
        <dbReference type="ARBA" id="ARBA00006270"/>
    </source>
</evidence>
<keyword evidence="4" id="KW-0449">Lipoprotein</keyword>
<feature type="compositionally biased region" description="Low complexity" evidence="5">
    <location>
        <begin position="290"/>
        <end position="303"/>
    </location>
</feature>
<evidence type="ECO:0000256" key="2">
    <source>
        <dbReference type="ARBA" id="ARBA00022741"/>
    </source>
</evidence>
<dbReference type="InterPro" id="IPR001806">
    <property type="entry name" value="Small_GTPase"/>
</dbReference>
<reference evidence="6 7" key="1">
    <citation type="journal article" date="2016" name="Mol. Biol. Evol.">
        <title>Comparative Genomics of Early-Diverging Mushroom-Forming Fungi Provides Insights into the Origins of Lignocellulose Decay Capabilities.</title>
        <authorList>
            <person name="Nagy L.G."/>
            <person name="Riley R."/>
            <person name="Tritt A."/>
            <person name="Adam C."/>
            <person name="Daum C."/>
            <person name="Floudas D."/>
            <person name="Sun H."/>
            <person name="Yadav J.S."/>
            <person name="Pangilinan J."/>
            <person name="Larsson K.H."/>
            <person name="Matsuura K."/>
            <person name="Barry K."/>
            <person name="Labutti K."/>
            <person name="Kuo R."/>
            <person name="Ohm R.A."/>
            <person name="Bhattacharya S.S."/>
            <person name="Shirouzu T."/>
            <person name="Yoshinaga Y."/>
            <person name="Martin F.M."/>
            <person name="Grigoriev I.V."/>
            <person name="Hibbett D.S."/>
        </authorList>
    </citation>
    <scope>NUCLEOTIDE SEQUENCE [LARGE SCALE GENOMIC DNA]</scope>
    <source>
        <strain evidence="6 7">HHB12029</strain>
    </source>
</reference>
<dbReference type="PROSITE" id="PS51421">
    <property type="entry name" value="RAS"/>
    <property type="match status" value="1"/>
</dbReference>
<keyword evidence="3" id="KW-0342">GTP-binding</keyword>
<dbReference type="PROSITE" id="PS51420">
    <property type="entry name" value="RHO"/>
    <property type="match status" value="1"/>
</dbReference>
<accession>A0A165PV79</accession>
<evidence type="ECO:0000313" key="6">
    <source>
        <dbReference type="EMBL" id="KZW02715.1"/>
    </source>
</evidence>
<dbReference type="Gene3D" id="3.40.50.300">
    <property type="entry name" value="P-loop containing nucleotide triphosphate hydrolases"/>
    <property type="match status" value="1"/>
</dbReference>
<feature type="region of interest" description="Disordered" evidence="5">
    <location>
        <begin position="214"/>
        <end position="242"/>
    </location>
</feature>
<gene>
    <name evidence="6" type="ORF">EXIGLDRAFT_732957</name>
</gene>
<keyword evidence="2" id="KW-0547">Nucleotide-binding</keyword>
<dbReference type="PRINTS" id="PR00449">
    <property type="entry name" value="RASTRNSFRMNG"/>
</dbReference>
<dbReference type="GO" id="GO:0005525">
    <property type="term" value="F:GTP binding"/>
    <property type="evidence" value="ECO:0007669"/>
    <property type="project" value="UniProtKB-KW"/>
</dbReference>
<dbReference type="Proteomes" id="UP000077266">
    <property type="component" value="Unassembled WGS sequence"/>
</dbReference>
<dbReference type="GO" id="GO:0032889">
    <property type="term" value="P:regulation of vacuole fusion, non-autophagic"/>
    <property type="evidence" value="ECO:0007669"/>
    <property type="project" value="TreeGrafter"/>
</dbReference>
<dbReference type="FunFam" id="3.40.50.300:FF:001447">
    <property type="entry name" value="Ras-related protein Rab-1B"/>
    <property type="match status" value="1"/>
</dbReference>
<dbReference type="SMART" id="SM00175">
    <property type="entry name" value="RAB"/>
    <property type="match status" value="1"/>
</dbReference>
<evidence type="ECO:0000256" key="4">
    <source>
        <dbReference type="ARBA" id="ARBA00023289"/>
    </source>
</evidence>
<dbReference type="InParanoid" id="A0A165PV79"/>
<evidence type="ECO:0000256" key="3">
    <source>
        <dbReference type="ARBA" id="ARBA00023134"/>
    </source>
</evidence>
<comment type="similarity">
    <text evidence="1">Belongs to the small GTPase superfamily. Rab family.</text>
</comment>
<dbReference type="SMART" id="SM00174">
    <property type="entry name" value="RHO"/>
    <property type="match status" value="1"/>
</dbReference>
<dbReference type="PROSITE" id="PS51419">
    <property type="entry name" value="RAB"/>
    <property type="match status" value="1"/>
</dbReference>
<keyword evidence="4" id="KW-0636">Prenylation</keyword>
<feature type="compositionally biased region" description="Pro residues" evidence="5">
    <location>
        <begin position="154"/>
        <end position="174"/>
    </location>
</feature>
<dbReference type="SUPFAM" id="SSF52540">
    <property type="entry name" value="P-loop containing nucleoside triphosphate hydrolases"/>
    <property type="match status" value="1"/>
</dbReference>
<name>A0A165PV79_EXIGL</name>
<dbReference type="Pfam" id="PF00071">
    <property type="entry name" value="Ras"/>
    <property type="match status" value="1"/>
</dbReference>
<dbReference type="GO" id="GO:0003924">
    <property type="term" value="F:GTPase activity"/>
    <property type="evidence" value="ECO:0007669"/>
    <property type="project" value="InterPro"/>
</dbReference>
<dbReference type="EMBL" id="KV425887">
    <property type="protein sequence ID" value="KZW02715.1"/>
    <property type="molecule type" value="Genomic_DNA"/>
</dbReference>
<proteinExistence type="inferred from homology"/>
<dbReference type="NCBIfam" id="TIGR00231">
    <property type="entry name" value="small_GTP"/>
    <property type="match status" value="1"/>
</dbReference>
<dbReference type="STRING" id="1314781.A0A165PV79"/>
<keyword evidence="7" id="KW-1185">Reference proteome</keyword>